<reference evidence="16 17" key="2">
    <citation type="journal article" date="2017" name="Antonie Van Leeuwenhoek">
        <title>Rhizobium rhizosphaerae sp. nov., a novel species isolated from rice rhizosphere.</title>
        <authorList>
            <person name="Zhao J.J."/>
            <person name="Zhang J."/>
            <person name="Zhang R.J."/>
            <person name="Zhang C.W."/>
            <person name="Yin H.Q."/>
            <person name="Zhang X.X."/>
        </authorList>
    </citation>
    <scope>NUCLEOTIDE SEQUENCE [LARGE SCALE GENOMIC DNA]</scope>
    <source>
        <strain evidence="16 17">ACAM 611</strain>
    </source>
</reference>
<dbReference type="GO" id="GO:0051301">
    <property type="term" value="P:cell division"/>
    <property type="evidence" value="ECO:0007669"/>
    <property type="project" value="UniProtKB-KW"/>
</dbReference>
<dbReference type="PANTHER" id="PTHR39579">
    <property type="entry name" value="INNER MEMBRANE PROTEIN YHCB"/>
    <property type="match status" value="1"/>
</dbReference>
<evidence type="ECO:0000256" key="3">
    <source>
        <dbReference type="ARBA" id="ARBA00022519"/>
    </source>
</evidence>
<keyword evidence="4" id="KW-0132">Cell division</keyword>
<comment type="caution">
    <text evidence="16">The sequence shown here is derived from an EMBL/GenBank/DDBJ whole genome shotgun (WGS) entry which is preliminary data.</text>
</comment>
<keyword evidence="8 15" id="KW-0472">Membrane</keyword>
<dbReference type="AlphaFoldDB" id="H5TBN2"/>
<dbReference type="PANTHER" id="PTHR39579:SF1">
    <property type="entry name" value="INNER MEMBRANE PROTEIN YHCB"/>
    <property type="match status" value="1"/>
</dbReference>
<evidence type="ECO:0000256" key="12">
    <source>
        <dbReference type="ARBA" id="ARBA00035727"/>
    </source>
</evidence>
<evidence type="ECO:0000256" key="6">
    <source>
        <dbReference type="ARBA" id="ARBA00022960"/>
    </source>
</evidence>
<evidence type="ECO:0000256" key="2">
    <source>
        <dbReference type="ARBA" id="ARBA00022475"/>
    </source>
</evidence>
<evidence type="ECO:0000256" key="10">
    <source>
        <dbReference type="ARBA" id="ARBA00035657"/>
    </source>
</evidence>
<feature type="transmembrane region" description="Helical" evidence="15">
    <location>
        <begin position="6"/>
        <end position="26"/>
    </location>
</feature>
<keyword evidence="2" id="KW-1003">Cell membrane</keyword>
<feature type="compositionally biased region" description="Basic and acidic residues" evidence="14">
    <location>
        <begin position="182"/>
        <end position="197"/>
    </location>
</feature>
<evidence type="ECO:0000256" key="14">
    <source>
        <dbReference type="SAM" id="MobiDB-lite"/>
    </source>
</evidence>
<evidence type="ECO:0000256" key="4">
    <source>
        <dbReference type="ARBA" id="ARBA00022618"/>
    </source>
</evidence>
<keyword evidence="3" id="KW-0997">Cell inner membrane</keyword>
<evidence type="ECO:0000313" key="16">
    <source>
        <dbReference type="EMBL" id="GAB55709.1"/>
    </source>
</evidence>
<comment type="subcellular location">
    <subcellularLocation>
        <location evidence="1">Cell inner membrane</location>
        <topology evidence="1">Single-pass membrane protein</topology>
    </subcellularLocation>
</comment>
<dbReference type="Proteomes" id="UP000053586">
    <property type="component" value="Unassembled WGS sequence"/>
</dbReference>
<dbReference type="EMBL" id="BAET01000014">
    <property type="protein sequence ID" value="GAB55709.1"/>
    <property type="molecule type" value="Genomic_DNA"/>
</dbReference>
<dbReference type="GO" id="GO:0005886">
    <property type="term" value="C:plasma membrane"/>
    <property type="evidence" value="ECO:0007669"/>
    <property type="project" value="UniProtKB-SubCell"/>
</dbReference>
<evidence type="ECO:0000256" key="13">
    <source>
        <dbReference type="SAM" id="Coils"/>
    </source>
</evidence>
<proteinExistence type="inferred from homology"/>
<evidence type="ECO:0000256" key="1">
    <source>
        <dbReference type="ARBA" id="ARBA00004377"/>
    </source>
</evidence>
<dbReference type="RefSeq" id="WP_006005050.1">
    <property type="nucleotide sequence ID" value="NZ_BAET01000014.1"/>
</dbReference>
<dbReference type="GO" id="GO:0008360">
    <property type="term" value="P:regulation of cell shape"/>
    <property type="evidence" value="ECO:0007669"/>
    <property type="project" value="UniProtKB-KW"/>
</dbReference>
<dbReference type="InterPro" id="IPR009386">
    <property type="entry name" value="ZapG-like"/>
</dbReference>
<evidence type="ECO:0000256" key="8">
    <source>
        <dbReference type="ARBA" id="ARBA00023136"/>
    </source>
</evidence>
<comment type="similarity">
    <text evidence="10">Belongs to the ZapG family.</text>
</comment>
<dbReference type="Pfam" id="PF06295">
    <property type="entry name" value="ZapG-like"/>
    <property type="match status" value="1"/>
</dbReference>
<feature type="region of interest" description="Disordered" evidence="14">
    <location>
        <begin position="96"/>
        <end position="197"/>
    </location>
</feature>
<evidence type="ECO:0000256" key="15">
    <source>
        <dbReference type="SAM" id="Phobius"/>
    </source>
</evidence>
<keyword evidence="7 15" id="KW-1133">Transmembrane helix</keyword>
<accession>H5TBN2</accession>
<sequence length="197" mass="21377">MSNILVFLGIFIAGGAIGFAIYHISFGKKKASKQQQELAQSKAELEQYKAKVNDHFMNSANLMQGVASSYQALHNHMATQSQSLLNDNDTVRFPRLNEIPQESQEKTVLTNSDDDTEQSVPVVKENTPQDADTSVEASPSDASASDVNNEAANSQEKHLDTREKAAHANEDTVDGIDNTLDTSDKKGGASAPPEEKK</sequence>
<keyword evidence="13" id="KW-0175">Coiled coil</keyword>
<evidence type="ECO:0000256" key="7">
    <source>
        <dbReference type="ARBA" id="ARBA00022989"/>
    </source>
</evidence>
<evidence type="ECO:0000313" key="17">
    <source>
        <dbReference type="Proteomes" id="UP000053586"/>
    </source>
</evidence>
<reference evidence="16 17" key="1">
    <citation type="journal article" date="2012" name="J. Bacteriol.">
        <title>Genome sequence of proteorhodopsin-containing sea ice bacterium Glaciecola punicea ACAM 611T.</title>
        <authorList>
            <person name="Qin Q.-L."/>
            <person name="Xie B.-B."/>
            <person name="Shu Y.-L."/>
            <person name="Rong J.-C."/>
            <person name="Zhao D.-L."/>
            <person name="Zhang X.-Y."/>
            <person name="Chen X.-L."/>
            <person name="Zhou B.-C."/>
            <person name="Zhanga Y.-Z."/>
        </authorList>
    </citation>
    <scope>NUCLEOTIDE SEQUENCE [LARGE SCALE GENOMIC DNA]</scope>
    <source>
        <strain evidence="16 17">ACAM 611</strain>
    </source>
</reference>
<dbReference type="OrthoDB" id="7068713at2"/>
<organism evidence="16 17">
    <name type="scientific">Glaciecola punicea ACAM 611</name>
    <dbReference type="NCBI Taxonomy" id="1121923"/>
    <lineage>
        <taxon>Bacteria</taxon>
        <taxon>Pseudomonadati</taxon>
        <taxon>Pseudomonadota</taxon>
        <taxon>Gammaproteobacteria</taxon>
        <taxon>Alteromonadales</taxon>
        <taxon>Alteromonadaceae</taxon>
        <taxon>Glaciecola</taxon>
    </lineage>
</organism>
<keyword evidence="5 15" id="KW-0812">Transmembrane</keyword>
<feature type="compositionally biased region" description="Basic and acidic residues" evidence="14">
    <location>
        <begin position="155"/>
        <end position="170"/>
    </location>
</feature>
<evidence type="ECO:0000256" key="5">
    <source>
        <dbReference type="ARBA" id="ARBA00022692"/>
    </source>
</evidence>
<keyword evidence="9" id="KW-0131">Cell cycle</keyword>
<keyword evidence="17" id="KW-1185">Reference proteome</keyword>
<dbReference type="eggNOG" id="COG3105">
    <property type="taxonomic scope" value="Bacteria"/>
</dbReference>
<protein>
    <recommendedName>
        <fullName evidence="11">Z-ring associated protein G</fullName>
    </recommendedName>
    <alternativeName>
        <fullName evidence="12">Cell division protein ZapG</fullName>
    </alternativeName>
</protein>
<feature type="compositionally biased region" description="Polar residues" evidence="14">
    <location>
        <begin position="126"/>
        <end position="154"/>
    </location>
</feature>
<evidence type="ECO:0000256" key="9">
    <source>
        <dbReference type="ARBA" id="ARBA00023306"/>
    </source>
</evidence>
<keyword evidence="6" id="KW-0133">Cell shape</keyword>
<evidence type="ECO:0000256" key="11">
    <source>
        <dbReference type="ARBA" id="ARBA00035703"/>
    </source>
</evidence>
<feature type="compositionally biased region" description="Polar residues" evidence="14">
    <location>
        <begin position="100"/>
        <end position="111"/>
    </location>
</feature>
<dbReference type="STRING" id="56804.BAE46_09730"/>
<gene>
    <name evidence="16" type="ORF">GPUN_1592</name>
</gene>
<feature type="coiled-coil region" evidence="13">
    <location>
        <begin position="28"/>
        <end position="58"/>
    </location>
</feature>
<name>H5TBN2_9ALTE</name>